<feature type="transmembrane region" description="Helical" evidence="1">
    <location>
        <begin position="60"/>
        <end position="80"/>
    </location>
</feature>
<keyword evidence="3" id="KW-1185">Reference proteome</keyword>
<sequence length="360" mass="40925">MDFQITQDTIRFTSEGFSFWFLCLKLLLCLGGIVFLLFGISRRNSEEEHRESGSAVNHPLILIPSGIFWFLVGVWIPAFGDVNVLSLDSSKQIVFLQIGEDTLSIPLSDIRSVFVLSPPETLEEDASEQGTPSLSLLTREGMEIVLGNLLFSQRKQIISQLDTSLDVPFVYDWNKIPIPDLLSGAGTKEVVWGSNQNLRGNWFGLVFSLYCCSLVYYFSVLRPRYEGHSFSGVAMILGSICFSLFVFYFSLKALFASYQLTIAKETIDLRVRMFGAVVEEVRIDKSQLAGTYLPVILDGNSNCQMYFLLKHPTLKETYQTILEDRWKGSFRFDEPGKFYKLDLCALPLSERHSLLKQLYR</sequence>
<keyword evidence="1" id="KW-1133">Transmembrane helix</keyword>
<feature type="transmembrane region" description="Helical" evidence="1">
    <location>
        <begin position="17"/>
        <end position="40"/>
    </location>
</feature>
<reference evidence="2" key="1">
    <citation type="journal article" date="2019" name="PLoS Negl. Trop. Dis.">
        <title>Revisiting the worldwide diversity of Leptospira species in the environment.</title>
        <authorList>
            <person name="Vincent A.T."/>
            <person name="Schiettekatte O."/>
            <person name="Bourhy P."/>
            <person name="Veyrier F.J."/>
            <person name="Picardeau M."/>
        </authorList>
    </citation>
    <scope>NUCLEOTIDE SEQUENCE [LARGE SCALE GENOMIC DNA]</scope>
    <source>
        <strain evidence="2">201300427</strain>
    </source>
</reference>
<dbReference type="AlphaFoldDB" id="A0A4V3JY21"/>
<dbReference type="EMBL" id="RQHW01000047">
    <property type="protein sequence ID" value="TGN18196.1"/>
    <property type="molecule type" value="Genomic_DNA"/>
</dbReference>
<evidence type="ECO:0000313" key="3">
    <source>
        <dbReference type="Proteomes" id="UP000298058"/>
    </source>
</evidence>
<dbReference type="Proteomes" id="UP000298058">
    <property type="component" value="Unassembled WGS sequence"/>
</dbReference>
<proteinExistence type="predicted"/>
<gene>
    <name evidence="2" type="ORF">EHS15_12340</name>
</gene>
<accession>A0A4V3JY21</accession>
<evidence type="ECO:0000256" key="1">
    <source>
        <dbReference type="SAM" id="Phobius"/>
    </source>
</evidence>
<dbReference type="RefSeq" id="WP_135760883.1">
    <property type="nucleotide sequence ID" value="NZ_RQHW01000047.1"/>
</dbReference>
<dbReference type="OrthoDB" id="344972at2"/>
<organism evidence="2 3">
    <name type="scientific">Leptospira idonii</name>
    <dbReference type="NCBI Taxonomy" id="1193500"/>
    <lineage>
        <taxon>Bacteria</taxon>
        <taxon>Pseudomonadati</taxon>
        <taxon>Spirochaetota</taxon>
        <taxon>Spirochaetia</taxon>
        <taxon>Leptospirales</taxon>
        <taxon>Leptospiraceae</taxon>
        <taxon>Leptospira</taxon>
    </lineage>
</organism>
<comment type="caution">
    <text evidence="2">The sequence shown here is derived from an EMBL/GenBank/DDBJ whole genome shotgun (WGS) entry which is preliminary data.</text>
</comment>
<name>A0A4V3JY21_9LEPT</name>
<protein>
    <submittedName>
        <fullName evidence="2">Uncharacterized protein</fullName>
    </submittedName>
</protein>
<evidence type="ECO:0000313" key="2">
    <source>
        <dbReference type="EMBL" id="TGN18196.1"/>
    </source>
</evidence>
<feature type="transmembrane region" description="Helical" evidence="1">
    <location>
        <begin position="202"/>
        <end position="221"/>
    </location>
</feature>
<keyword evidence="1" id="KW-0472">Membrane</keyword>
<keyword evidence="1" id="KW-0812">Transmembrane</keyword>
<feature type="transmembrane region" description="Helical" evidence="1">
    <location>
        <begin position="233"/>
        <end position="251"/>
    </location>
</feature>